<gene>
    <name evidence="2" type="ORF">NCTC13379_02382</name>
</gene>
<dbReference type="InterPro" id="IPR019096">
    <property type="entry name" value="YopX_protein"/>
</dbReference>
<protein>
    <submittedName>
        <fullName evidence="2">YopX protein</fullName>
    </submittedName>
</protein>
<dbReference type="EMBL" id="UGIX01000001">
    <property type="protein sequence ID" value="STP66994.1"/>
    <property type="molecule type" value="Genomic_DNA"/>
</dbReference>
<evidence type="ECO:0000313" key="3">
    <source>
        <dbReference type="Proteomes" id="UP000254396"/>
    </source>
</evidence>
<dbReference type="InterPro" id="IPR023385">
    <property type="entry name" value="YopX-like_C"/>
</dbReference>
<comment type="caution">
    <text evidence="2">The sequence shown here is derived from an EMBL/GenBank/DDBJ whole genome shotgun (WGS) entry which is preliminary data.</text>
</comment>
<evidence type="ECO:0000259" key="1">
    <source>
        <dbReference type="Pfam" id="PF09643"/>
    </source>
</evidence>
<reference evidence="2 3" key="1">
    <citation type="submission" date="2018-06" db="EMBL/GenBank/DDBJ databases">
        <authorList>
            <consortium name="Pathogen Informatics"/>
            <person name="Doyle S."/>
        </authorList>
    </citation>
    <scope>NUCLEOTIDE SEQUENCE [LARGE SCALE GENOMIC DNA]</scope>
    <source>
        <strain evidence="2 3">NCTC13379</strain>
    </source>
</reference>
<dbReference type="InterPro" id="IPR010024">
    <property type="entry name" value="CHP16711"/>
</dbReference>
<name>A0AAX2KQY7_ENTFL</name>
<sequence>MIPKFRAYSVEENIMYYPDEDKNVEWTIDDDTGFIAPLINLENGMWGMIDKYVLMQSTGLKDKNGVEIFEGDLVEHDDNINGTWETFEACEIVYDVDYAQFCFKNDASNFLSYYRNLCIIGNIHENPELLEKASEEDDSKI</sequence>
<dbReference type="Gene3D" id="2.30.30.290">
    <property type="entry name" value="YopX-like domains"/>
    <property type="match status" value="1"/>
</dbReference>
<dbReference type="NCBIfam" id="TIGR01671">
    <property type="entry name" value="phage_TIGR01671"/>
    <property type="match status" value="1"/>
</dbReference>
<accession>A0AAX2KQY7</accession>
<organism evidence="2 3">
    <name type="scientific">Enterococcus faecalis</name>
    <name type="common">Streptococcus faecalis</name>
    <dbReference type="NCBI Taxonomy" id="1351"/>
    <lineage>
        <taxon>Bacteria</taxon>
        <taxon>Bacillati</taxon>
        <taxon>Bacillota</taxon>
        <taxon>Bacilli</taxon>
        <taxon>Lactobacillales</taxon>
        <taxon>Enterococcaceae</taxon>
        <taxon>Enterococcus</taxon>
    </lineage>
</organism>
<dbReference type="SUPFAM" id="SSF159006">
    <property type="entry name" value="YopX-like"/>
    <property type="match status" value="1"/>
</dbReference>
<evidence type="ECO:0000313" key="2">
    <source>
        <dbReference type="EMBL" id="STP66994.1"/>
    </source>
</evidence>
<feature type="domain" description="YopX protein" evidence="1">
    <location>
        <begin position="4"/>
        <end position="131"/>
    </location>
</feature>
<proteinExistence type="predicted"/>
<dbReference type="Proteomes" id="UP000254396">
    <property type="component" value="Unassembled WGS sequence"/>
</dbReference>
<dbReference type="Pfam" id="PF09643">
    <property type="entry name" value="YopX"/>
    <property type="match status" value="1"/>
</dbReference>
<dbReference type="AlphaFoldDB" id="A0AAX2KQY7"/>